<reference evidence="2 3" key="1">
    <citation type="submission" date="2016-11" db="EMBL/GenBank/DDBJ databases">
        <authorList>
            <person name="Jaros S."/>
            <person name="Januszkiewicz K."/>
            <person name="Wedrychowicz H."/>
        </authorList>
    </citation>
    <scope>NUCLEOTIDE SEQUENCE [LARGE SCALE GENOMIC DNA]</scope>
    <source>
        <strain evidence="2 3">DSM 19980</strain>
    </source>
</reference>
<keyword evidence="3" id="KW-1185">Reference proteome</keyword>
<dbReference type="GO" id="GO:0071949">
    <property type="term" value="F:FAD binding"/>
    <property type="evidence" value="ECO:0007669"/>
    <property type="project" value="InterPro"/>
</dbReference>
<dbReference type="SUPFAM" id="SSF51905">
    <property type="entry name" value="FAD/NAD(P)-binding domain"/>
    <property type="match status" value="1"/>
</dbReference>
<gene>
    <name evidence="2" type="ORF">SAMN02745148_02059</name>
</gene>
<dbReference type="PANTHER" id="PTHR43747:SF1">
    <property type="entry name" value="SLR1998 PROTEIN"/>
    <property type="match status" value="1"/>
</dbReference>
<organism evidence="2 3">
    <name type="scientific">Modicisalibacter ilicicola DSM 19980</name>
    <dbReference type="NCBI Taxonomy" id="1121942"/>
    <lineage>
        <taxon>Bacteria</taxon>
        <taxon>Pseudomonadati</taxon>
        <taxon>Pseudomonadota</taxon>
        <taxon>Gammaproteobacteria</taxon>
        <taxon>Oceanospirillales</taxon>
        <taxon>Halomonadaceae</taxon>
        <taxon>Modicisalibacter</taxon>
    </lineage>
</organism>
<dbReference type="PANTHER" id="PTHR43747">
    <property type="entry name" value="FAD-BINDING PROTEIN"/>
    <property type="match status" value="1"/>
</dbReference>
<dbReference type="EMBL" id="FQUJ01000008">
    <property type="protein sequence ID" value="SHF21516.1"/>
    <property type="molecule type" value="Genomic_DNA"/>
</dbReference>
<dbReference type="Proteomes" id="UP000184346">
    <property type="component" value="Unassembled WGS sequence"/>
</dbReference>
<dbReference type="Pfam" id="PF01494">
    <property type="entry name" value="FAD_binding_3"/>
    <property type="match status" value="1"/>
</dbReference>
<dbReference type="STRING" id="1121942.SAMN02745148_02059"/>
<evidence type="ECO:0000313" key="2">
    <source>
        <dbReference type="EMBL" id="SHF21516.1"/>
    </source>
</evidence>
<sequence>MAPERSSHFDTDVVVIGAGPAGAAAAAQLVRLGHGVRVLERSHFPRFSIGESLLPQCMSHLETAGLLETVQSAGYQFKNGAAFTRGATRTAIDFREKFTEGWGTTFQIERADFDQRLIHAAATYGAQVAFGVAVTDFRPDAERPRVSYTDEEGRTTTLTARFVLDASGYGRVLARKLDLSRDPRLEPRMALFTHVEDRIDAPDYDREKILIGVHPEDPTIWYWLIPFANGHASVGVVGAIDTLERYGDNAEDRWRRLIDAEPRYRRLLHNARPVRPIGELKGYSADVSCLHGPGYALLGNAGEFLDPVFSSGVTIALRSAGLAAPLVDRQLRGEPVDWQSDFETPLRQGIATFRAFVDAWYDGRLQAIVFSEKQPDGLKRMISSVLAGYAWDERNPFVAATDKRLTTLAQLCGYTLPPARQGST</sequence>
<proteinExistence type="predicted"/>
<dbReference type="InterPro" id="IPR002938">
    <property type="entry name" value="FAD-bd"/>
</dbReference>
<dbReference type="OrthoDB" id="103324at2"/>
<evidence type="ECO:0000259" key="1">
    <source>
        <dbReference type="Pfam" id="PF01494"/>
    </source>
</evidence>
<dbReference type="InterPro" id="IPR036188">
    <property type="entry name" value="FAD/NAD-bd_sf"/>
</dbReference>
<feature type="domain" description="FAD-binding" evidence="1">
    <location>
        <begin position="10"/>
        <end position="182"/>
    </location>
</feature>
<accession>A0A1M4ZV93</accession>
<dbReference type="Gene3D" id="3.50.50.60">
    <property type="entry name" value="FAD/NAD(P)-binding domain"/>
    <property type="match status" value="1"/>
</dbReference>
<evidence type="ECO:0000313" key="3">
    <source>
        <dbReference type="Proteomes" id="UP000184346"/>
    </source>
</evidence>
<name>A0A1M4ZV93_9GAMM</name>
<protein>
    <submittedName>
        <fullName evidence="2">Dehydrogenase (Flavoprotein)</fullName>
    </submittedName>
</protein>
<dbReference type="InterPro" id="IPR050816">
    <property type="entry name" value="Flavin-dep_Halogenase_NPB"/>
</dbReference>
<dbReference type="AlphaFoldDB" id="A0A1M4ZV93"/>
<dbReference type="RefSeq" id="WP_072822452.1">
    <property type="nucleotide sequence ID" value="NZ_FQUJ01000008.1"/>
</dbReference>